<protein>
    <submittedName>
        <fullName evidence="1">Haloacid dehalogenase-like hydrolase</fullName>
    </submittedName>
</protein>
<dbReference type="Proteomes" id="UP001050975">
    <property type="component" value="Unassembled WGS sequence"/>
</dbReference>
<dbReference type="InterPro" id="IPR023214">
    <property type="entry name" value="HAD_sf"/>
</dbReference>
<dbReference type="SFLD" id="SFLDG01129">
    <property type="entry name" value="C1.5:_HAD__Beta-PGM__Phosphata"/>
    <property type="match status" value="1"/>
</dbReference>
<keyword evidence="1" id="KW-0378">Hydrolase</keyword>
<reference evidence="1" key="1">
    <citation type="submission" date="2019-10" db="EMBL/GenBank/DDBJ databases">
        <title>Draft genome sequece of Microseira wollei NIES-4236.</title>
        <authorList>
            <person name="Yamaguchi H."/>
            <person name="Suzuki S."/>
            <person name="Kawachi M."/>
        </authorList>
    </citation>
    <scope>NUCLEOTIDE SEQUENCE</scope>
    <source>
        <strain evidence="1">NIES-4236</strain>
    </source>
</reference>
<proteinExistence type="predicted"/>
<organism evidence="1 2">
    <name type="scientific">Microseira wollei NIES-4236</name>
    <dbReference type="NCBI Taxonomy" id="2530354"/>
    <lineage>
        <taxon>Bacteria</taxon>
        <taxon>Bacillati</taxon>
        <taxon>Cyanobacteriota</taxon>
        <taxon>Cyanophyceae</taxon>
        <taxon>Oscillatoriophycideae</taxon>
        <taxon>Aerosakkonematales</taxon>
        <taxon>Aerosakkonemataceae</taxon>
        <taxon>Microseira</taxon>
    </lineage>
</organism>
<dbReference type="InterPro" id="IPR023198">
    <property type="entry name" value="PGP-like_dom2"/>
</dbReference>
<sequence>MLRVITDFDGPIVDVSERYYRVYQFCLEKTSRQDRSVRQLSKDEFWQLKRARVPEWEIGMISGLDPEQAQEFATMRRQTVHTLPYFHYDELIPGAVDALEKVQQAGVDLVVMTMRREIELDYALERFDLGRFFPPNRRYRLSNDYVKTQDIDEKPLLMQQALKELPLAEDTWMVGDTEADIVAAKTNGVRAIAVLSGIRDRVELEAYLPDWIVNDLSAAVDLILSQCPQKISA</sequence>
<comment type="caution">
    <text evidence="1">The sequence shown here is derived from an EMBL/GenBank/DDBJ whole genome shotgun (WGS) entry which is preliminary data.</text>
</comment>
<accession>A0AAV3XGW7</accession>
<keyword evidence="2" id="KW-1185">Reference proteome</keyword>
<dbReference type="GO" id="GO:0008967">
    <property type="term" value="F:phosphoglycolate phosphatase activity"/>
    <property type="evidence" value="ECO:0007669"/>
    <property type="project" value="TreeGrafter"/>
</dbReference>
<dbReference type="PANTHER" id="PTHR43434">
    <property type="entry name" value="PHOSPHOGLYCOLATE PHOSPHATASE"/>
    <property type="match status" value="1"/>
</dbReference>
<dbReference type="PANTHER" id="PTHR43434:SF1">
    <property type="entry name" value="PHOSPHOGLYCOLATE PHOSPHATASE"/>
    <property type="match status" value="1"/>
</dbReference>
<dbReference type="SUPFAM" id="SSF56784">
    <property type="entry name" value="HAD-like"/>
    <property type="match status" value="1"/>
</dbReference>
<dbReference type="SFLD" id="SFLDS00003">
    <property type="entry name" value="Haloacid_Dehalogenase"/>
    <property type="match status" value="1"/>
</dbReference>
<dbReference type="Gene3D" id="3.40.50.1000">
    <property type="entry name" value="HAD superfamily/HAD-like"/>
    <property type="match status" value="1"/>
</dbReference>
<dbReference type="GO" id="GO:0005829">
    <property type="term" value="C:cytosol"/>
    <property type="evidence" value="ECO:0007669"/>
    <property type="project" value="TreeGrafter"/>
</dbReference>
<name>A0AAV3XGW7_9CYAN</name>
<dbReference type="RefSeq" id="WP_226586005.1">
    <property type="nucleotide sequence ID" value="NZ_BLAY01000084.1"/>
</dbReference>
<evidence type="ECO:0000313" key="2">
    <source>
        <dbReference type="Proteomes" id="UP001050975"/>
    </source>
</evidence>
<dbReference type="AlphaFoldDB" id="A0AAV3XGW7"/>
<dbReference type="Pfam" id="PF00702">
    <property type="entry name" value="Hydrolase"/>
    <property type="match status" value="1"/>
</dbReference>
<gene>
    <name evidence="1" type="ORF">MiSe_49930</name>
</gene>
<dbReference type="EMBL" id="BLAY01000084">
    <property type="protein sequence ID" value="GET40185.1"/>
    <property type="molecule type" value="Genomic_DNA"/>
</dbReference>
<dbReference type="GO" id="GO:0006281">
    <property type="term" value="P:DNA repair"/>
    <property type="evidence" value="ECO:0007669"/>
    <property type="project" value="TreeGrafter"/>
</dbReference>
<dbReference type="InterPro" id="IPR036412">
    <property type="entry name" value="HAD-like_sf"/>
</dbReference>
<dbReference type="Gene3D" id="1.10.150.240">
    <property type="entry name" value="Putative phosphatase, domain 2"/>
    <property type="match status" value="1"/>
</dbReference>
<evidence type="ECO:0000313" key="1">
    <source>
        <dbReference type="EMBL" id="GET40185.1"/>
    </source>
</evidence>
<dbReference type="InterPro" id="IPR050155">
    <property type="entry name" value="HAD-like_hydrolase_sf"/>
</dbReference>